<feature type="transmembrane region" description="Helical" evidence="12">
    <location>
        <begin position="149"/>
        <end position="170"/>
    </location>
</feature>
<dbReference type="AlphaFoldDB" id="A0A426JP77"/>
<evidence type="ECO:0000259" key="13">
    <source>
        <dbReference type="PROSITE" id="PS51352"/>
    </source>
</evidence>
<accession>A0A426JP77</accession>
<dbReference type="HAMAP" id="MF_01844">
    <property type="entry name" value="NhaA"/>
    <property type="match status" value="1"/>
</dbReference>
<evidence type="ECO:0000256" key="8">
    <source>
        <dbReference type="ARBA" id="ARBA00023053"/>
    </source>
</evidence>
<dbReference type="InterPro" id="IPR012336">
    <property type="entry name" value="Thioredoxin-like_fold"/>
</dbReference>
<evidence type="ECO:0000256" key="3">
    <source>
        <dbReference type="ARBA" id="ARBA00022448"/>
    </source>
</evidence>
<comment type="subcellular location">
    <subcellularLocation>
        <location evidence="1">Cell inner membrane</location>
        <topology evidence="1">Multi-pass membrane protein</topology>
    </subcellularLocation>
    <subcellularLocation>
        <location evidence="12">Cell membrane</location>
        <topology evidence="12">Multi-pass membrane protein</topology>
    </subcellularLocation>
</comment>
<organism evidence="14 15">
    <name type="scientific">Saccharopolyspora rhizosphaerae</name>
    <dbReference type="NCBI Taxonomy" id="2492662"/>
    <lineage>
        <taxon>Bacteria</taxon>
        <taxon>Bacillati</taxon>
        <taxon>Actinomycetota</taxon>
        <taxon>Actinomycetes</taxon>
        <taxon>Pseudonocardiales</taxon>
        <taxon>Pseudonocardiaceae</taxon>
        <taxon>Saccharopolyspora</taxon>
    </lineage>
</organism>
<proteinExistence type="inferred from homology"/>
<dbReference type="EMBL" id="RSAA01000017">
    <property type="protein sequence ID" value="RRO14946.1"/>
    <property type="molecule type" value="Genomic_DNA"/>
</dbReference>
<evidence type="ECO:0000313" key="14">
    <source>
        <dbReference type="EMBL" id="RRO14946.1"/>
    </source>
</evidence>
<dbReference type="PANTHER" id="PTHR30341:SF0">
    <property type="entry name" value="NA(+)_H(+) ANTIPORTER NHAA"/>
    <property type="match status" value="1"/>
</dbReference>
<keyword evidence="9 12" id="KW-0406">Ion transport</keyword>
<keyword evidence="4 12" id="KW-0050">Antiport</keyword>
<dbReference type="SUPFAM" id="SSF52833">
    <property type="entry name" value="Thioredoxin-like"/>
    <property type="match status" value="1"/>
</dbReference>
<feature type="transmembrane region" description="Helical" evidence="12">
    <location>
        <begin position="117"/>
        <end position="137"/>
    </location>
</feature>
<evidence type="ECO:0000256" key="5">
    <source>
        <dbReference type="ARBA" id="ARBA00022475"/>
    </source>
</evidence>
<evidence type="ECO:0000256" key="7">
    <source>
        <dbReference type="ARBA" id="ARBA00022989"/>
    </source>
</evidence>
<evidence type="ECO:0000256" key="12">
    <source>
        <dbReference type="HAMAP-Rule" id="MF_01844"/>
    </source>
</evidence>
<feature type="transmembrane region" description="Helical" evidence="12">
    <location>
        <begin position="285"/>
        <end position="304"/>
    </location>
</feature>
<dbReference type="InterPro" id="IPR004670">
    <property type="entry name" value="NhaA"/>
</dbReference>
<comment type="function">
    <text evidence="12">Na(+)/H(+) antiporter that extrudes sodium in exchange for external protons.</text>
</comment>
<feature type="transmembrane region" description="Helical" evidence="12">
    <location>
        <begin position="176"/>
        <end position="192"/>
    </location>
</feature>
<evidence type="ECO:0000256" key="10">
    <source>
        <dbReference type="ARBA" id="ARBA00023136"/>
    </source>
</evidence>
<feature type="transmembrane region" description="Helical" evidence="12">
    <location>
        <begin position="316"/>
        <end position="340"/>
    </location>
</feature>
<evidence type="ECO:0000256" key="6">
    <source>
        <dbReference type="ARBA" id="ARBA00022692"/>
    </source>
</evidence>
<evidence type="ECO:0000256" key="2">
    <source>
        <dbReference type="ARBA" id="ARBA00007006"/>
    </source>
</evidence>
<comment type="catalytic activity">
    <reaction evidence="12">
        <text>Na(+)(in) + 2 H(+)(out) = Na(+)(out) + 2 H(+)(in)</text>
        <dbReference type="Rhea" id="RHEA:29251"/>
        <dbReference type="ChEBI" id="CHEBI:15378"/>
        <dbReference type="ChEBI" id="CHEBI:29101"/>
    </reaction>
</comment>
<comment type="similarity">
    <text evidence="2">In the N-terminal section; belongs to the NhaA Na(+)/H(+) (TC 2.A.33) antiporter family.</text>
</comment>
<feature type="transmembrane region" description="Helical" evidence="12">
    <location>
        <begin position="389"/>
        <end position="410"/>
    </location>
</feature>
<reference evidence="14 15" key="1">
    <citation type="submission" date="2018-11" db="EMBL/GenBank/DDBJ databases">
        <title>Saccharopolyspora rhizosphaerae sp. nov., an actinomycete isolated from rhizosphere soil in Thailand.</title>
        <authorList>
            <person name="Intra B."/>
            <person name="Euanorasetr J."/>
            <person name="Take A."/>
            <person name="Inahashi Y."/>
            <person name="Mori M."/>
            <person name="Panbangred W."/>
            <person name="Matsumoto A."/>
        </authorList>
    </citation>
    <scope>NUCLEOTIDE SEQUENCE [LARGE SCALE GENOMIC DNA]</scope>
    <source>
        <strain evidence="14 15">H219</strain>
    </source>
</reference>
<dbReference type="Gene3D" id="1.20.1530.10">
    <property type="entry name" value="Na+/H+ antiporter like domain"/>
    <property type="match status" value="1"/>
</dbReference>
<keyword evidence="11 12" id="KW-0739">Sodium transport</keyword>
<comment type="similarity">
    <text evidence="12">Belongs to the NhaA Na(+)/H(+) (TC 2.A.33) antiporter family.</text>
</comment>
<dbReference type="OrthoDB" id="117402at2"/>
<dbReference type="GO" id="GO:0005886">
    <property type="term" value="C:plasma membrane"/>
    <property type="evidence" value="ECO:0007669"/>
    <property type="project" value="UniProtKB-SubCell"/>
</dbReference>
<feature type="domain" description="Thioredoxin" evidence="13">
    <location>
        <begin position="424"/>
        <end position="603"/>
    </location>
</feature>
<name>A0A426JP77_9PSEU</name>
<keyword evidence="3 12" id="KW-0813">Transport</keyword>
<evidence type="ECO:0000313" key="15">
    <source>
        <dbReference type="Proteomes" id="UP000274515"/>
    </source>
</evidence>
<evidence type="ECO:0000256" key="11">
    <source>
        <dbReference type="ARBA" id="ARBA00023201"/>
    </source>
</evidence>
<keyword evidence="8 12" id="KW-0915">Sodium</keyword>
<dbReference type="Pfam" id="PF13462">
    <property type="entry name" value="Thioredoxin_4"/>
    <property type="match status" value="1"/>
</dbReference>
<feature type="transmembrane region" description="Helical" evidence="12">
    <location>
        <begin position="94"/>
        <end position="111"/>
    </location>
</feature>
<dbReference type="InterPro" id="IPR036249">
    <property type="entry name" value="Thioredoxin-like_sf"/>
</dbReference>
<feature type="transmembrane region" description="Helical" evidence="12">
    <location>
        <begin position="204"/>
        <end position="235"/>
    </location>
</feature>
<dbReference type="Pfam" id="PF06965">
    <property type="entry name" value="Na_H_antiport_1"/>
    <property type="match status" value="1"/>
</dbReference>
<keyword evidence="7 12" id="KW-1133">Transmembrane helix</keyword>
<keyword evidence="15" id="KW-1185">Reference proteome</keyword>
<dbReference type="PROSITE" id="PS51352">
    <property type="entry name" value="THIOREDOXIN_2"/>
    <property type="match status" value="1"/>
</dbReference>
<sequence>MRAFLRTESGGTVVLLAAMLIALVWANSPFGNTYEALWQTTLALRLGGFEFDLNLRHWVNDGLMAMFFFVIGMEVSREFSIGEMRDKRRALPPALAAVGGLIFPIGLYLVFNPANPTAVGWGIPMATDTAFVLGVLVVVGPRCPDPLRVFLLTLSVVDDVGAIAVIALAYTRHIDWTAAGIALCLLIVLLLLRRVGEWRSPVYVLLGLATWGAAAESGIHPTVIGLTLGVLVQVYEPHESHVLRMGELTQMFLREPTPERGREAVLGVRAAVPPNERLQLLLHPWTSYLIVPLFALANAGVPINAETLSRAVFSPVTHGVVLGLVVGKFVGVCTGTWVALRSGFGALPGNLVWGQLAGGAALAGIGFTVSLFITELAFERQVWSGDAKIGILVGSLIAATLGRLIFAFAWNKGAACEPPLAEGGAEEEDRPAVLTEPVTGRDHFIGPGAARVTVVEYGDYECVNCGRLHLIVQRLQERFGDDFRFVFRHFPLDEVHPRAVAAALASEAADEYARFWEMHEELFAHQRELDDRSLARHAERVGVPGDAVVGARSRVHLPRVAADIASGRASGVRGTPTLFINGKRYSGPLAEASLAARVEDLLG</sequence>
<evidence type="ECO:0000256" key="1">
    <source>
        <dbReference type="ARBA" id="ARBA00004429"/>
    </source>
</evidence>
<feature type="transmembrane region" description="Helical" evidence="12">
    <location>
        <begin position="55"/>
        <end position="73"/>
    </location>
</feature>
<comment type="caution">
    <text evidence="14">The sequence shown here is derived from an EMBL/GenBank/DDBJ whole genome shotgun (WGS) entry which is preliminary data.</text>
</comment>
<dbReference type="Gene3D" id="3.40.30.10">
    <property type="entry name" value="Glutaredoxin"/>
    <property type="match status" value="1"/>
</dbReference>
<dbReference type="PANTHER" id="PTHR30341">
    <property type="entry name" value="SODIUM ION/PROTON ANTIPORTER NHAA-RELATED"/>
    <property type="match status" value="1"/>
</dbReference>
<evidence type="ECO:0000256" key="9">
    <source>
        <dbReference type="ARBA" id="ARBA00023065"/>
    </source>
</evidence>
<dbReference type="InterPro" id="IPR023171">
    <property type="entry name" value="Na/H_antiporter_dom_sf"/>
</dbReference>
<keyword evidence="10 12" id="KW-0472">Membrane</keyword>
<dbReference type="GO" id="GO:0006885">
    <property type="term" value="P:regulation of pH"/>
    <property type="evidence" value="ECO:0007669"/>
    <property type="project" value="UniProtKB-UniRule"/>
</dbReference>
<keyword evidence="6 12" id="KW-0812">Transmembrane</keyword>
<protein>
    <recommendedName>
        <fullName evidence="12">Na(+)/H(+) antiporter NhaA</fullName>
    </recommendedName>
    <alternativeName>
        <fullName evidence="12">Sodium/proton antiporter NhaA</fullName>
    </alternativeName>
</protein>
<dbReference type="InterPro" id="IPR013766">
    <property type="entry name" value="Thioredoxin_domain"/>
</dbReference>
<keyword evidence="5 12" id="KW-1003">Cell membrane</keyword>
<dbReference type="Proteomes" id="UP000274515">
    <property type="component" value="Unassembled WGS sequence"/>
</dbReference>
<evidence type="ECO:0000256" key="4">
    <source>
        <dbReference type="ARBA" id="ARBA00022449"/>
    </source>
</evidence>
<feature type="transmembrane region" description="Helical" evidence="12">
    <location>
        <begin position="352"/>
        <end position="377"/>
    </location>
</feature>
<gene>
    <name evidence="12 14" type="primary">nhaA</name>
    <name evidence="14" type="ORF">EIL87_18185</name>
</gene>
<dbReference type="GO" id="GO:0015385">
    <property type="term" value="F:sodium:proton antiporter activity"/>
    <property type="evidence" value="ECO:0007669"/>
    <property type="project" value="UniProtKB-UniRule"/>
</dbReference>
<dbReference type="NCBIfam" id="TIGR00773">
    <property type="entry name" value="NhaA"/>
    <property type="match status" value="1"/>
</dbReference>